<dbReference type="InterPro" id="IPR020846">
    <property type="entry name" value="MFS_dom"/>
</dbReference>
<organism evidence="7 8">
    <name type="scientific">Pseudonocardia eucalypti</name>
    <dbReference type="NCBI Taxonomy" id="648755"/>
    <lineage>
        <taxon>Bacteria</taxon>
        <taxon>Bacillati</taxon>
        <taxon>Actinomycetota</taxon>
        <taxon>Actinomycetes</taxon>
        <taxon>Pseudonocardiales</taxon>
        <taxon>Pseudonocardiaceae</taxon>
        <taxon>Pseudonocardia</taxon>
    </lineage>
</organism>
<comment type="subcellular location">
    <subcellularLocation>
        <location evidence="1">Cell membrane</location>
        <topology evidence="1">Multi-pass membrane protein</topology>
    </subcellularLocation>
</comment>
<dbReference type="InterPro" id="IPR036259">
    <property type="entry name" value="MFS_trans_sf"/>
</dbReference>
<dbReference type="PANTHER" id="PTHR11662">
    <property type="entry name" value="SOLUTE CARRIER FAMILY 17"/>
    <property type="match status" value="1"/>
</dbReference>
<evidence type="ECO:0000256" key="1">
    <source>
        <dbReference type="ARBA" id="ARBA00004651"/>
    </source>
</evidence>
<comment type="caution">
    <text evidence="7">The sequence shown here is derived from an EMBL/GenBank/DDBJ whole genome shotgun (WGS) entry which is preliminary data.</text>
</comment>
<keyword evidence="3 5" id="KW-1133">Transmembrane helix</keyword>
<keyword evidence="8" id="KW-1185">Reference proteome</keyword>
<evidence type="ECO:0000256" key="2">
    <source>
        <dbReference type="ARBA" id="ARBA00022692"/>
    </source>
</evidence>
<feature type="transmembrane region" description="Helical" evidence="5">
    <location>
        <begin position="376"/>
        <end position="396"/>
    </location>
</feature>
<dbReference type="PROSITE" id="PS50850">
    <property type="entry name" value="MFS"/>
    <property type="match status" value="1"/>
</dbReference>
<feature type="transmembrane region" description="Helical" evidence="5">
    <location>
        <begin position="277"/>
        <end position="296"/>
    </location>
</feature>
<keyword evidence="4 5" id="KW-0472">Membrane</keyword>
<sequence>MALNFADKSVIGLAAPPMMADLGLTATEYGTIASSFYLLFSVSAIAFGFLGNRFSGKWLLAGLAVVWSVAQLPVMIPAAGFAVLLITRVLLGAGEGPGLPLGVHNAFTWVPPKSRGLTAALLTVGSALGVIVGAPLLNAAIHGLGWRSAFGILGLLGLMWVAAWLLVGGDGPYAERGRPPAGGEAGIGTGGAAAGWPPTYRAMLGTGTWLGTLASGFAVYWGLAVAIAFLPLYFGKVGYGPTTIGFLVTFPAYLSAAGMLLGGWLSQRLIKRGVSRHLAQGMFGGAFAVISGLSMLGMTRFDSPWLALPLAALAFGVGNSQTPLSQAAVADTVPARRRGAVLGLWYALVSTASIVAPTVTGMLVDAAPVPLVGYGWAFDLAGAMAVVGGLIAVFVVRPDRDAARIGGDAPAREPAQAA</sequence>
<evidence type="ECO:0000256" key="5">
    <source>
        <dbReference type="SAM" id="Phobius"/>
    </source>
</evidence>
<feature type="transmembrane region" description="Helical" evidence="5">
    <location>
        <begin position="29"/>
        <end position="51"/>
    </location>
</feature>
<feature type="transmembrane region" description="Helical" evidence="5">
    <location>
        <begin position="117"/>
        <end position="137"/>
    </location>
</feature>
<feature type="transmembrane region" description="Helical" evidence="5">
    <location>
        <begin position="58"/>
        <end position="91"/>
    </location>
</feature>
<feature type="transmembrane region" description="Helical" evidence="5">
    <location>
        <begin position="149"/>
        <end position="167"/>
    </location>
</feature>
<feature type="transmembrane region" description="Helical" evidence="5">
    <location>
        <begin position="209"/>
        <end position="234"/>
    </location>
</feature>
<accession>A0ABP9PG57</accession>
<dbReference type="Gene3D" id="1.20.1250.20">
    <property type="entry name" value="MFS general substrate transporter like domains"/>
    <property type="match status" value="2"/>
</dbReference>
<evidence type="ECO:0000256" key="3">
    <source>
        <dbReference type="ARBA" id="ARBA00022989"/>
    </source>
</evidence>
<proteinExistence type="predicted"/>
<reference evidence="8" key="1">
    <citation type="journal article" date="2019" name="Int. J. Syst. Evol. Microbiol.">
        <title>The Global Catalogue of Microorganisms (GCM) 10K type strain sequencing project: providing services to taxonomists for standard genome sequencing and annotation.</title>
        <authorList>
            <consortium name="The Broad Institute Genomics Platform"/>
            <consortium name="The Broad Institute Genome Sequencing Center for Infectious Disease"/>
            <person name="Wu L."/>
            <person name="Ma J."/>
        </authorList>
    </citation>
    <scope>NUCLEOTIDE SEQUENCE [LARGE SCALE GENOMIC DNA]</scope>
    <source>
        <strain evidence="8">JCM 18303</strain>
    </source>
</reference>
<dbReference type="EMBL" id="BAABJP010000001">
    <property type="protein sequence ID" value="GAA5146050.1"/>
    <property type="molecule type" value="Genomic_DNA"/>
</dbReference>
<evidence type="ECO:0000259" key="6">
    <source>
        <dbReference type="PROSITE" id="PS50850"/>
    </source>
</evidence>
<gene>
    <name evidence="7" type="ORF">GCM10023321_04890</name>
</gene>
<evidence type="ECO:0000256" key="4">
    <source>
        <dbReference type="ARBA" id="ARBA00023136"/>
    </source>
</evidence>
<protein>
    <submittedName>
        <fullName evidence="7">MFS transporter</fullName>
    </submittedName>
</protein>
<keyword evidence="2 5" id="KW-0812">Transmembrane</keyword>
<name>A0ABP9PG57_9PSEU</name>
<feature type="domain" description="Major facilitator superfamily (MFS) profile" evidence="6">
    <location>
        <begin position="1"/>
        <end position="400"/>
    </location>
</feature>
<dbReference type="InterPro" id="IPR050382">
    <property type="entry name" value="MFS_Na/Anion_cotransporter"/>
</dbReference>
<feature type="transmembrane region" description="Helical" evidence="5">
    <location>
        <begin position="344"/>
        <end position="364"/>
    </location>
</feature>
<dbReference type="SUPFAM" id="SSF103473">
    <property type="entry name" value="MFS general substrate transporter"/>
    <property type="match status" value="1"/>
</dbReference>
<feature type="transmembrane region" description="Helical" evidence="5">
    <location>
        <begin position="246"/>
        <end position="265"/>
    </location>
</feature>
<dbReference type="InterPro" id="IPR011701">
    <property type="entry name" value="MFS"/>
</dbReference>
<dbReference type="Pfam" id="PF07690">
    <property type="entry name" value="MFS_1"/>
    <property type="match status" value="1"/>
</dbReference>
<dbReference type="PANTHER" id="PTHR11662:SF450">
    <property type="entry name" value="BLR1003 PROTEIN"/>
    <property type="match status" value="1"/>
</dbReference>
<dbReference type="Proteomes" id="UP001428817">
    <property type="component" value="Unassembled WGS sequence"/>
</dbReference>
<evidence type="ECO:0000313" key="7">
    <source>
        <dbReference type="EMBL" id="GAA5146050.1"/>
    </source>
</evidence>
<evidence type="ECO:0000313" key="8">
    <source>
        <dbReference type="Proteomes" id="UP001428817"/>
    </source>
</evidence>